<organism evidence="1 2">
    <name type="scientific">Marinilabilia salmonicolor</name>
    <dbReference type="NCBI Taxonomy" id="989"/>
    <lineage>
        <taxon>Bacteria</taxon>
        <taxon>Pseudomonadati</taxon>
        <taxon>Bacteroidota</taxon>
        <taxon>Bacteroidia</taxon>
        <taxon>Marinilabiliales</taxon>
        <taxon>Marinilabiliaceae</taxon>
        <taxon>Marinilabilia</taxon>
    </lineage>
</organism>
<evidence type="ECO:0000313" key="2">
    <source>
        <dbReference type="Proteomes" id="UP000252733"/>
    </source>
</evidence>
<accession>A0A368VF42</accession>
<dbReference type="Proteomes" id="UP000252733">
    <property type="component" value="Unassembled WGS sequence"/>
</dbReference>
<sequence length="383" mass="43787">MENTPNNKLVNWQDCMNVSALHFRQTEDFFLNYISNAFKLSLLPGVYGFIPSSGFDLEQMIRISGKADDSINIEVLFCNAITPSGILLKYNSEADGYKLNAGFKGGKEENKYPSKIQFWNIILTAEPFKRSPAGELDPMETPPRQPDVDFSYSLAIAPSFGSEMKIKGHSLIIGRIRKSSQHYEIDHNYIPACITMGVNEALKSYYHQFSDLLHSLIRNSKTILSKIYNSGREQVLAYNIGLVCKEVLRFSSGIYFDFKNNGLKEAPLKTVNYFSSLAHTLYVSLSFFKESDKEELLRYFYEWSDVTPGSFEEILTDMVDLDYDPENLRTVMLQVEVFLRVLSELWGKLSQLEFIGKHKENIVVSERIQMPGKESKTGYTFLD</sequence>
<dbReference type="AlphaFoldDB" id="A0A368VF42"/>
<dbReference type="EMBL" id="QPIZ01000004">
    <property type="protein sequence ID" value="RCW38264.1"/>
    <property type="molecule type" value="Genomic_DNA"/>
</dbReference>
<dbReference type="RefSeq" id="WP_114436481.1">
    <property type="nucleotide sequence ID" value="NZ_QPIZ01000004.1"/>
</dbReference>
<evidence type="ECO:0008006" key="3">
    <source>
        <dbReference type="Google" id="ProtNLM"/>
    </source>
</evidence>
<gene>
    <name evidence="1" type="ORF">DFO77_10420</name>
</gene>
<evidence type="ECO:0000313" key="1">
    <source>
        <dbReference type="EMBL" id="RCW38264.1"/>
    </source>
</evidence>
<comment type="caution">
    <text evidence="1">The sequence shown here is derived from an EMBL/GenBank/DDBJ whole genome shotgun (WGS) entry which is preliminary data.</text>
</comment>
<keyword evidence="2" id="KW-1185">Reference proteome</keyword>
<proteinExistence type="predicted"/>
<protein>
    <recommendedName>
        <fullName evidence="3">Type VI secretion system (T6SS) EvfL/ImpJ/VasE family protein</fullName>
    </recommendedName>
</protein>
<name>A0A368VF42_9BACT</name>
<reference evidence="1 2" key="1">
    <citation type="submission" date="2018-07" db="EMBL/GenBank/DDBJ databases">
        <title>Freshwater and sediment microbial communities from various areas in North America, analyzing microbe dynamics in response to fracking.</title>
        <authorList>
            <person name="Lamendella R."/>
        </authorList>
    </citation>
    <scope>NUCLEOTIDE SEQUENCE [LARGE SCALE GENOMIC DNA]</scope>
    <source>
        <strain evidence="1 2">160A</strain>
    </source>
</reference>